<gene>
    <name evidence="1" type="ORF">C0630_13650</name>
</gene>
<comment type="caution">
    <text evidence="1">The sequence shown here is derived from an EMBL/GenBank/DDBJ whole genome shotgun (WGS) entry which is preliminary data.</text>
</comment>
<evidence type="ECO:0000313" key="1">
    <source>
        <dbReference type="EMBL" id="PLX60504.1"/>
    </source>
</evidence>
<organism evidence="1 2">
    <name type="scientific">Sedimenticola selenatireducens</name>
    <dbReference type="NCBI Taxonomy" id="191960"/>
    <lineage>
        <taxon>Bacteria</taxon>
        <taxon>Pseudomonadati</taxon>
        <taxon>Pseudomonadota</taxon>
        <taxon>Gammaproteobacteria</taxon>
        <taxon>Chromatiales</taxon>
        <taxon>Sedimenticolaceae</taxon>
        <taxon>Sedimenticola</taxon>
    </lineage>
</organism>
<dbReference type="InterPro" id="IPR023401">
    <property type="entry name" value="ODC_N"/>
</dbReference>
<dbReference type="InterPro" id="IPR003462">
    <property type="entry name" value="ODC_Mu_crystall"/>
</dbReference>
<dbReference type="AlphaFoldDB" id="A0A2N6CTK9"/>
<dbReference type="EC" id="4.3.1.12" evidence="1"/>
<dbReference type="Proteomes" id="UP000235015">
    <property type="component" value="Unassembled WGS sequence"/>
</dbReference>
<evidence type="ECO:0000313" key="2">
    <source>
        <dbReference type="Proteomes" id="UP000235015"/>
    </source>
</evidence>
<keyword evidence="1" id="KW-0456">Lyase</keyword>
<dbReference type="PANTHER" id="PTHR13812:SF19">
    <property type="entry name" value="KETIMINE REDUCTASE MU-CRYSTALLIN"/>
    <property type="match status" value="1"/>
</dbReference>
<dbReference type="Pfam" id="PF02423">
    <property type="entry name" value="OCD_Mu_crystall"/>
    <property type="match status" value="1"/>
</dbReference>
<accession>A0A2N6CTK9</accession>
<dbReference type="EMBL" id="PKUN01000023">
    <property type="protein sequence ID" value="PLX60504.1"/>
    <property type="molecule type" value="Genomic_DNA"/>
</dbReference>
<dbReference type="NCBIfam" id="NF005762">
    <property type="entry name" value="PRK07589.1"/>
    <property type="match status" value="1"/>
</dbReference>
<dbReference type="InterPro" id="IPR036291">
    <property type="entry name" value="NAD(P)-bd_dom_sf"/>
</dbReference>
<dbReference type="RefSeq" id="WP_273440081.1">
    <property type="nucleotide sequence ID" value="NZ_PKUN01000023.1"/>
</dbReference>
<name>A0A2N6CTK9_9GAMM</name>
<protein>
    <submittedName>
        <fullName evidence="1">Ornithine cyclodeaminase</fullName>
        <ecNumber evidence="1">4.3.1.12</ecNumber>
    </submittedName>
</protein>
<dbReference type="SUPFAM" id="SSF51735">
    <property type="entry name" value="NAD(P)-binding Rossmann-fold domains"/>
    <property type="match status" value="1"/>
</dbReference>
<dbReference type="Gene3D" id="3.40.50.720">
    <property type="entry name" value="NAD(P)-binding Rossmann-like Domain"/>
    <property type="match status" value="1"/>
</dbReference>
<dbReference type="STRING" id="1111735.GCA_000428045_01458"/>
<dbReference type="Gene3D" id="3.30.1780.10">
    <property type="entry name" value="ornithine cyclodeaminase, domain 1"/>
    <property type="match status" value="1"/>
</dbReference>
<proteinExistence type="predicted"/>
<dbReference type="PANTHER" id="PTHR13812">
    <property type="entry name" value="KETIMINE REDUCTASE MU-CRYSTALLIN"/>
    <property type="match status" value="1"/>
</dbReference>
<dbReference type="GO" id="GO:0008473">
    <property type="term" value="F:ornithine cyclodeaminase activity"/>
    <property type="evidence" value="ECO:0007669"/>
    <property type="project" value="UniProtKB-EC"/>
</dbReference>
<sequence>MRLITISHLRQIIRRTGMDDFLRQSLSALEAAFSRWHEFRKSPRHATHYPHGVIELMPCADDDYYSFKYVNGHTKNTAEGRLSIVALGMLADARNGYPLMLSEMTLLTAIRTAATTALGAKYLARTESRHLAMIGTGAQAEFQLLATRQVLPIEQVSYFDTDPRAMQKFARNMAACAGLIPCRSIDQAIVDADMIITATAARLHNQLLGPGMIRPGSHIHAMGGDCPGKTELDPALLQQCKIVVEYLPQSLAEGEIQLSQETPIHAELWELVNGSKPGREEPLEVTLFDSVGFALEDYAVLRLVYQLACDLDICDDVELTPSPADPKDLYSTLLSP</sequence>
<reference evidence="1 2" key="1">
    <citation type="submission" date="2017-11" db="EMBL/GenBank/DDBJ databases">
        <title>Genome-resolved metagenomics identifies genetic mobility, metabolic interactions, and unexpected diversity in perchlorate-reducing communities.</title>
        <authorList>
            <person name="Barnum T.P."/>
            <person name="Figueroa I.A."/>
            <person name="Carlstrom C.I."/>
            <person name="Lucas L.N."/>
            <person name="Engelbrektson A.L."/>
            <person name="Coates J.D."/>
        </authorList>
    </citation>
    <scope>NUCLEOTIDE SEQUENCE [LARGE SCALE GENOMIC DNA]</scope>
    <source>
        <strain evidence="1">BM301</strain>
    </source>
</reference>